<evidence type="ECO:0000313" key="5">
    <source>
        <dbReference type="Proteomes" id="UP000321261"/>
    </source>
</evidence>
<proteinExistence type="predicted"/>
<dbReference type="Proteomes" id="UP000321261">
    <property type="component" value="Unassembled WGS sequence"/>
</dbReference>
<dbReference type="InterPro" id="IPR011010">
    <property type="entry name" value="DNA_brk_join_enz"/>
</dbReference>
<keyword evidence="5" id="KW-1185">Reference proteome</keyword>
<dbReference type="AlphaFoldDB" id="A0A561SNT1"/>
<dbReference type="EMBL" id="VIWU01000001">
    <property type="protein sequence ID" value="TWF76525.1"/>
    <property type="molecule type" value="Genomic_DNA"/>
</dbReference>
<evidence type="ECO:0000256" key="1">
    <source>
        <dbReference type="ARBA" id="ARBA00023172"/>
    </source>
</evidence>
<feature type="domain" description="Tyr recombinase" evidence="3">
    <location>
        <begin position="1"/>
        <end position="163"/>
    </location>
</feature>
<sequence length="163" mass="17536">MYYAALRPAEAATLRKSNLALPAEGWGELVLESSTPTAGASWTDSGRRREERQLKHRARGETRVVPSRPALTGLLHAHLESFGNGPGGRLFGGVRGGELSESTYCRTWRRARAVALNPVDVASPLARRPYDLCHAAVSTWLNAGVPPTQVAARRRIAAALGEG</sequence>
<evidence type="ECO:0000313" key="4">
    <source>
        <dbReference type="EMBL" id="TWF76525.1"/>
    </source>
</evidence>
<dbReference type="SUPFAM" id="SSF56349">
    <property type="entry name" value="DNA breaking-rejoining enzymes"/>
    <property type="match status" value="1"/>
</dbReference>
<dbReference type="InterPro" id="IPR002104">
    <property type="entry name" value="Integrase_catalytic"/>
</dbReference>
<evidence type="ECO:0000256" key="2">
    <source>
        <dbReference type="SAM" id="MobiDB-lite"/>
    </source>
</evidence>
<reference evidence="4 5" key="1">
    <citation type="submission" date="2019-06" db="EMBL/GenBank/DDBJ databases">
        <title>Sequencing the genomes of 1000 actinobacteria strains.</title>
        <authorList>
            <person name="Klenk H.-P."/>
        </authorList>
    </citation>
    <scope>NUCLEOTIDE SEQUENCE [LARGE SCALE GENOMIC DNA]</scope>
    <source>
        <strain evidence="4 5">DSM 45671</strain>
    </source>
</reference>
<dbReference type="PROSITE" id="PS51898">
    <property type="entry name" value="TYR_RECOMBINASE"/>
    <property type="match status" value="1"/>
</dbReference>
<feature type="region of interest" description="Disordered" evidence="2">
    <location>
        <begin position="36"/>
        <end position="61"/>
    </location>
</feature>
<dbReference type="GO" id="GO:0006310">
    <property type="term" value="P:DNA recombination"/>
    <property type="evidence" value="ECO:0007669"/>
    <property type="project" value="UniProtKB-KW"/>
</dbReference>
<name>A0A561SNT1_9PSEU</name>
<keyword evidence="1" id="KW-0233">DNA recombination</keyword>
<accession>A0A561SNT1</accession>
<dbReference type="GO" id="GO:0015074">
    <property type="term" value="P:DNA integration"/>
    <property type="evidence" value="ECO:0007669"/>
    <property type="project" value="InterPro"/>
</dbReference>
<gene>
    <name evidence="4" type="ORF">FHX44_112415</name>
</gene>
<protein>
    <recommendedName>
        <fullName evidence="3">Tyr recombinase domain-containing protein</fullName>
    </recommendedName>
</protein>
<comment type="caution">
    <text evidence="4">The sequence shown here is derived from an EMBL/GenBank/DDBJ whole genome shotgun (WGS) entry which is preliminary data.</text>
</comment>
<dbReference type="InterPro" id="IPR013762">
    <property type="entry name" value="Integrase-like_cat_sf"/>
</dbReference>
<evidence type="ECO:0000259" key="3">
    <source>
        <dbReference type="PROSITE" id="PS51898"/>
    </source>
</evidence>
<dbReference type="Gene3D" id="1.10.443.10">
    <property type="entry name" value="Intergrase catalytic core"/>
    <property type="match status" value="1"/>
</dbReference>
<dbReference type="GO" id="GO:0003677">
    <property type="term" value="F:DNA binding"/>
    <property type="evidence" value="ECO:0007669"/>
    <property type="project" value="InterPro"/>
</dbReference>
<organism evidence="4 5">
    <name type="scientific">Pseudonocardia hierapolitana</name>
    <dbReference type="NCBI Taxonomy" id="1128676"/>
    <lineage>
        <taxon>Bacteria</taxon>
        <taxon>Bacillati</taxon>
        <taxon>Actinomycetota</taxon>
        <taxon>Actinomycetes</taxon>
        <taxon>Pseudonocardiales</taxon>
        <taxon>Pseudonocardiaceae</taxon>
        <taxon>Pseudonocardia</taxon>
    </lineage>
</organism>